<keyword evidence="2" id="KW-1133">Transmembrane helix</keyword>
<proteinExistence type="predicted"/>
<feature type="transmembrane region" description="Helical" evidence="2">
    <location>
        <begin position="140"/>
        <end position="159"/>
    </location>
</feature>
<dbReference type="Ensembl" id="ENSBIXT00000045054.1">
    <property type="protein sequence ID" value="ENSBIXP00000011339.1"/>
    <property type="gene ID" value="ENSBIXG00000007911.1"/>
</dbReference>
<reference evidence="4" key="3">
    <citation type="submission" date="2025-09" db="UniProtKB">
        <authorList>
            <consortium name="Ensembl"/>
        </authorList>
    </citation>
    <scope>IDENTIFICATION</scope>
</reference>
<reference evidence="4" key="2">
    <citation type="submission" date="2025-08" db="UniProtKB">
        <authorList>
            <consortium name="Ensembl"/>
        </authorList>
    </citation>
    <scope>IDENTIFICATION</scope>
</reference>
<dbReference type="InterPro" id="IPR013279">
    <property type="entry name" value="Apop_reg_BclX"/>
</dbReference>
<dbReference type="PRINTS" id="PR01864">
    <property type="entry name" value="APOPREGBCLX"/>
</dbReference>
<feature type="transmembrane region" description="Helical" evidence="2">
    <location>
        <begin position="171"/>
        <end position="188"/>
    </location>
</feature>
<dbReference type="Proteomes" id="UP000314981">
    <property type="component" value="Chromosome 15"/>
</dbReference>
<dbReference type="SMART" id="SM00265">
    <property type="entry name" value="BH4"/>
    <property type="match status" value="1"/>
</dbReference>
<keyword evidence="2" id="KW-0812">Transmembrane</keyword>
<dbReference type="STRING" id="30522.A0A4W2CHX7"/>
<keyword evidence="2" id="KW-0472">Membrane</keyword>
<evidence type="ECO:0000313" key="4">
    <source>
        <dbReference type="Ensembl" id="ENSBIXP00000011339.1"/>
    </source>
</evidence>
<dbReference type="GO" id="GO:0051400">
    <property type="term" value="F:BH domain binding"/>
    <property type="evidence" value="ECO:0007669"/>
    <property type="project" value="TreeGrafter"/>
</dbReference>
<dbReference type="InterPro" id="IPR026298">
    <property type="entry name" value="Bcl-2_fam"/>
</dbReference>
<dbReference type="Gene3D" id="1.10.437.10">
    <property type="entry name" value="Blc2-like"/>
    <property type="match status" value="2"/>
</dbReference>
<feature type="domain" description="Apoptosis regulator Bcl-2 family BH4" evidence="3">
    <location>
        <begin position="5"/>
        <end position="23"/>
    </location>
</feature>
<dbReference type="InterPro" id="IPR003093">
    <property type="entry name" value="Bcl2_BH4"/>
</dbReference>
<sequence>MSQSNRELVVDFLSYKLSQKGYNCSQFNDIWKPTPNAINDNPPWHLADSPVVNGATGHSRSLDAQKVIPMTTVKQTLRETDNQFELRYQQTFSDLTSQLHITTGTAYQSFEQNGGWDSFVKLYENNTATKSQKGQDRSNHWSLMGMTLAGIALLGSLFTHSNYSPHYNHSYFIQACVPLPFVIAIENLQFNKTLRFVTCIDYKMCTCLNSSVSLKNESLERGSHGRTCLSATH</sequence>
<evidence type="ECO:0000256" key="2">
    <source>
        <dbReference type="SAM" id="Phobius"/>
    </source>
</evidence>
<name>A0A4W2CHX7_BOBOX</name>
<dbReference type="PROSITE" id="PS01260">
    <property type="entry name" value="BH4_1"/>
    <property type="match status" value="1"/>
</dbReference>
<evidence type="ECO:0000256" key="1">
    <source>
        <dbReference type="PROSITE-ProRule" id="PRU00025"/>
    </source>
</evidence>
<dbReference type="GO" id="GO:0042981">
    <property type="term" value="P:regulation of apoptotic process"/>
    <property type="evidence" value="ECO:0007669"/>
    <property type="project" value="InterPro"/>
</dbReference>
<protein>
    <recommendedName>
        <fullName evidence="3">Apoptosis regulator Bcl-2 family BH4 domain-containing protein</fullName>
    </recommendedName>
</protein>
<evidence type="ECO:0000313" key="5">
    <source>
        <dbReference type="Proteomes" id="UP000314981"/>
    </source>
</evidence>
<dbReference type="SUPFAM" id="SSF56854">
    <property type="entry name" value="Bcl-2 inhibitors of programmed cell death"/>
    <property type="match status" value="1"/>
</dbReference>
<reference evidence="4 5" key="1">
    <citation type="submission" date="2018-11" db="EMBL/GenBank/DDBJ databases">
        <title>Haplotype-resolved cattle genomes.</title>
        <authorList>
            <person name="Low W.Y."/>
            <person name="Tearle R."/>
            <person name="Bickhart D.M."/>
            <person name="Rosen B.D."/>
            <person name="Koren S."/>
            <person name="Rhie A."/>
            <person name="Hiendleder S."/>
            <person name="Phillippy A.M."/>
            <person name="Smith T.P.L."/>
            <person name="Williams J.L."/>
        </authorList>
    </citation>
    <scope>NUCLEOTIDE SEQUENCE [LARGE SCALE GENOMIC DNA]</scope>
</reference>
<dbReference type="PANTHER" id="PTHR11256">
    <property type="entry name" value="BCL-2 RELATED"/>
    <property type="match status" value="1"/>
</dbReference>
<dbReference type="PANTHER" id="PTHR11256:SF12">
    <property type="entry name" value="BCL-2-LIKE PROTEIN 1"/>
    <property type="match status" value="1"/>
</dbReference>
<accession>A0A4W2CHX7</accession>
<keyword evidence="1" id="KW-0053">Apoptosis</keyword>
<organism evidence="4 5">
    <name type="scientific">Bos indicus x Bos taurus</name>
    <name type="common">Hybrid cattle</name>
    <dbReference type="NCBI Taxonomy" id="30522"/>
    <lineage>
        <taxon>Eukaryota</taxon>
        <taxon>Metazoa</taxon>
        <taxon>Chordata</taxon>
        <taxon>Craniata</taxon>
        <taxon>Vertebrata</taxon>
        <taxon>Euteleostomi</taxon>
        <taxon>Mammalia</taxon>
        <taxon>Eutheria</taxon>
        <taxon>Laurasiatheria</taxon>
        <taxon>Artiodactyla</taxon>
        <taxon>Ruminantia</taxon>
        <taxon>Pecora</taxon>
        <taxon>Bovidae</taxon>
        <taxon>Bovinae</taxon>
        <taxon>Bos</taxon>
    </lineage>
</organism>
<dbReference type="InterPro" id="IPR020731">
    <property type="entry name" value="Bcl2_BH4_motif_CS"/>
</dbReference>
<dbReference type="GO" id="GO:0008630">
    <property type="term" value="P:intrinsic apoptotic signaling pathway in response to DNA damage"/>
    <property type="evidence" value="ECO:0007669"/>
    <property type="project" value="TreeGrafter"/>
</dbReference>
<dbReference type="PROSITE" id="PS50063">
    <property type="entry name" value="BH4_2"/>
    <property type="match status" value="1"/>
</dbReference>
<evidence type="ECO:0000259" key="3">
    <source>
        <dbReference type="PROSITE" id="PS50063"/>
    </source>
</evidence>
<dbReference type="InterPro" id="IPR036834">
    <property type="entry name" value="Bcl-2-like_sf"/>
</dbReference>
<dbReference type="AlphaFoldDB" id="A0A4W2CHX7"/>
<keyword evidence="5" id="KW-1185">Reference proteome</keyword>
<feature type="short sequence motif" description="BH4" evidence="1">
    <location>
        <begin position="5"/>
        <end position="23"/>
    </location>
</feature>
<dbReference type="GO" id="GO:0005741">
    <property type="term" value="C:mitochondrial outer membrane"/>
    <property type="evidence" value="ECO:0007669"/>
    <property type="project" value="TreeGrafter"/>
</dbReference>
<dbReference type="Pfam" id="PF02180">
    <property type="entry name" value="BH4"/>
    <property type="match status" value="1"/>
</dbReference>
<dbReference type="GO" id="GO:0001836">
    <property type="term" value="P:release of cytochrome c from mitochondria"/>
    <property type="evidence" value="ECO:0007669"/>
    <property type="project" value="TreeGrafter"/>
</dbReference>
<dbReference type="GO" id="GO:0097192">
    <property type="term" value="P:extrinsic apoptotic signaling pathway in absence of ligand"/>
    <property type="evidence" value="ECO:0007669"/>
    <property type="project" value="TreeGrafter"/>
</dbReference>